<feature type="transmembrane region" description="Helical" evidence="1">
    <location>
        <begin position="205"/>
        <end position="226"/>
    </location>
</feature>
<name>A0ABT0Q700_9RHOB</name>
<feature type="transmembrane region" description="Helical" evidence="1">
    <location>
        <begin position="233"/>
        <end position="252"/>
    </location>
</feature>
<keyword evidence="1" id="KW-0472">Membrane</keyword>
<feature type="transmembrane region" description="Helical" evidence="1">
    <location>
        <begin position="163"/>
        <end position="185"/>
    </location>
</feature>
<feature type="transmembrane region" description="Helical" evidence="1">
    <location>
        <begin position="100"/>
        <end position="120"/>
    </location>
</feature>
<evidence type="ECO:0000313" key="2">
    <source>
        <dbReference type="EMBL" id="MCL6285659.1"/>
    </source>
</evidence>
<sequence length="307" mass="32345">MIGTAFSTSVGVIAAATAARLGDKPARDGILSAFAALFGTFLSLLKTSAGERHYPDLELIAQPLFFYFAAVLIFVLPLATPSKEWSKTVRAIDLISRAATALFLGLIVGLLAQGIAELFWSGTTDRFSARKFVVAPSMIVAGCATLNSVMMRNQLSSLAPNQTLVTVLFALGVAAIVGFASLSYFPRHSGPSGWLTQAGATVTGVVIVFLGMLGAPILAGALAAVLRVRCTPNTLFVALSFLFSAFAGAAAWKAGKWRLASGNMIEADMPVLIGTQAISVVLSSLVVILANAWHSRLVVWFRKPPKE</sequence>
<dbReference type="EMBL" id="JAMFMB010000034">
    <property type="protein sequence ID" value="MCL6285659.1"/>
    <property type="molecule type" value="Genomic_DNA"/>
</dbReference>
<accession>A0ABT0Q700</accession>
<gene>
    <name evidence="2" type="ORF">M3P21_19195</name>
</gene>
<keyword evidence="1" id="KW-0812">Transmembrane</keyword>
<feature type="transmembrane region" description="Helical" evidence="1">
    <location>
        <begin position="59"/>
        <end position="79"/>
    </location>
</feature>
<feature type="transmembrane region" description="Helical" evidence="1">
    <location>
        <begin position="272"/>
        <end position="293"/>
    </location>
</feature>
<keyword evidence="1" id="KW-1133">Transmembrane helix</keyword>
<keyword evidence="3" id="KW-1185">Reference proteome</keyword>
<feature type="transmembrane region" description="Helical" evidence="1">
    <location>
        <begin position="29"/>
        <end position="47"/>
    </location>
</feature>
<evidence type="ECO:0000256" key="1">
    <source>
        <dbReference type="SAM" id="Phobius"/>
    </source>
</evidence>
<proteinExistence type="predicted"/>
<protein>
    <submittedName>
        <fullName evidence="2">Uncharacterized protein</fullName>
    </submittedName>
</protein>
<organism evidence="2 3">
    <name type="scientific">Ruegeria spongiae</name>
    <dbReference type="NCBI Taxonomy" id="2942209"/>
    <lineage>
        <taxon>Bacteria</taxon>
        <taxon>Pseudomonadati</taxon>
        <taxon>Pseudomonadota</taxon>
        <taxon>Alphaproteobacteria</taxon>
        <taxon>Rhodobacterales</taxon>
        <taxon>Roseobacteraceae</taxon>
        <taxon>Ruegeria</taxon>
    </lineage>
</organism>
<feature type="transmembrane region" description="Helical" evidence="1">
    <location>
        <begin position="132"/>
        <end position="151"/>
    </location>
</feature>
<reference evidence="2" key="1">
    <citation type="submission" date="2022-05" db="EMBL/GenBank/DDBJ databases">
        <authorList>
            <person name="Park J.-S."/>
        </authorList>
    </citation>
    <scope>NUCLEOTIDE SEQUENCE</scope>
    <source>
        <strain evidence="2">2012CJ41-6</strain>
    </source>
</reference>
<dbReference type="Proteomes" id="UP001203880">
    <property type="component" value="Unassembled WGS sequence"/>
</dbReference>
<evidence type="ECO:0000313" key="3">
    <source>
        <dbReference type="Proteomes" id="UP001203880"/>
    </source>
</evidence>
<comment type="caution">
    <text evidence="2">The sequence shown here is derived from an EMBL/GenBank/DDBJ whole genome shotgun (WGS) entry which is preliminary data.</text>
</comment>
<dbReference type="RefSeq" id="WP_249712662.1">
    <property type="nucleotide sequence ID" value="NZ_JAMFMB010000034.1"/>
</dbReference>